<sequence length="503" mass="58785">MSSILRSNFKSFIDEAFKFRWIILGMALYVFGSRSKEQLFYFSTQTELLINKWDLVFNFLSNIYLIIYVILPILIYRSVSIIISDFEYIILIRLGSYRKWVYQTLNKFFKTFAVLVVVWISVIVILMIGAPPFSGWSPFSELNESLSESQILEKFISMPSLGIFLQFILFTLSLICIHFSLSLIYVMSKRKGIVISIAILLWLYGVASFRILPDSAFFFDLSNYLLLHWGAIGFGNIWGPIIIVVGILLIHIWILGKIDLNQNVFKKSPIWIYILFLVITLIVLWSGTQEASSKNVWDKFIIIFLGGSLNGFNLKAFFSYFIIYVGFIYLIQLYLQRELREIGYYKLLRYHSVNKWFWSWYKKIIIYIGLYLLSLSLFSLILSFLTGSSLSFYISIKDTITIYETLFHFFVNGYLQLLFYTLFVFIIAWLCKETFYSLVGISILSIFMFPGLNAKLIMPYGLNSMGYILNGHSTYYISLVLSIWIIVEIIVILYIFNKKDIDL</sequence>
<comment type="caution">
    <text evidence="2">The sequence shown here is derived from an EMBL/GenBank/DDBJ whole genome shotgun (WGS) entry which is preliminary data.</text>
</comment>
<feature type="transmembrane region" description="Helical" evidence="1">
    <location>
        <begin position="232"/>
        <end position="256"/>
    </location>
</feature>
<feature type="transmembrane region" description="Helical" evidence="1">
    <location>
        <begin position="406"/>
        <end position="428"/>
    </location>
</feature>
<feature type="transmembrane region" description="Helical" evidence="1">
    <location>
        <begin position="112"/>
        <end position="133"/>
    </location>
</feature>
<evidence type="ECO:0000313" key="2">
    <source>
        <dbReference type="EMBL" id="MBS4189808.1"/>
    </source>
</evidence>
<feature type="transmembrane region" description="Helical" evidence="1">
    <location>
        <begin position="63"/>
        <end position="91"/>
    </location>
</feature>
<keyword evidence="1" id="KW-1133">Transmembrane helix</keyword>
<keyword evidence="3" id="KW-1185">Reference proteome</keyword>
<keyword evidence="1" id="KW-0812">Transmembrane</keyword>
<feature type="transmembrane region" description="Helical" evidence="1">
    <location>
        <begin position="317"/>
        <end position="335"/>
    </location>
</feature>
<protein>
    <submittedName>
        <fullName evidence="2">Permease</fullName>
    </submittedName>
</protein>
<organism evidence="2 3">
    <name type="scientific">Cytobacillus citreus</name>
    <dbReference type="NCBI Taxonomy" id="2833586"/>
    <lineage>
        <taxon>Bacteria</taxon>
        <taxon>Bacillati</taxon>
        <taxon>Bacillota</taxon>
        <taxon>Bacilli</taxon>
        <taxon>Bacillales</taxon>
        <taxon>Bacillaceae</taxon>
        <taxon>Cytobacillus</taxon>
    </lineage>
</organism>
<proteinExistence type="predicted"/>
<accession>A0ABS5NPS2</accession>
<feature type="transmembrane region" description="Helical" evidence="1">
    <location>
        <begin position="163"/>
        <end position="186"/>
    </location>
</feature>
<feature type="transmembrane region" description="Helical" evidence="1">
    <location>
        <begin position="268"/>
        <end position="287"/>
    </location>
</feature>
<dbReference type="EMBL" id="JAGYPM010000001">
    <property type="protein sequence ID" value="MBS4189808.1"/>
    <property type="molecule type" value="Genomic_DNA"/>
</dbReference>
<feature type="transmembrane region" description="Helical" evidence="1">
    <location>
        <begin position="12"/>
        <end position="32"/>
    </location>
</feature>
<feature type="transmembrane region" description="Helical" evidence="1">
    <location>
        <begin position="435"/>
        <end position="454"/>
    </location>
</feature>
<feature type="transmembrane region" description="Helical" evidence="1">
    <location>
        <begin position="364"/>
        <end position="386"/>
    </location>
</feature>
<evidence type="ECO:0000256" key="1">
    <source>
        <dbReference type="SAM" id="Phobius"/>
    </source>
</evidence>
<gene>
    <name evidence="2" type="ORF">KHA94_06245</name>
</gene>
<reference evidence="2 3" key="1">
    <citation type="submission" date="2021-05" db="EMBL/GenBank/DDBJ databases">
        <title>Novel Bacillus species.</title>
        <authorList>
            <person name="Liu G."/>
        </authorList>
    </citation>
    <scope>NUCLEOTIDE SEQUENCE [LARGE SCALE GENOMIC DNA]</scope>
    <source>
        <strain evidence="2 3">FJAT-49705</strain>
    </source>
</reference>
<keyword evidence="1" id="KW-0472">Membrane</keyword>
<feature type="transmembrane region" description="Helical" evidence="1">
    <location>
        <begin position="474"/>
        <end position="496"/>
    </location>
</feature>
<name>A0ABS5NPS2_9BACI</name>
<evidence type="ECO:0000313" key="3">
    <source>
        <dbReference type="Proteomes" id="UP000681027"/>
    </source>
</evidence>
<dbReference type="Proteomes" id="UP000681027">
    <property type="component" value="Unassembled WGS sequence"/>
</dbReference>
<feature type="transmembrane region" description="Helical" evidence="1">
    <location>
        <begin position="193"/>
        <end position="212"/>
    </location>
</feature>